<proteinExistence type="predicted"/>
<dbReference type="EMBL" id="QGNW01001764">
    <property type="protein sequence ID" value="RVW31227.1"/>
    <property type="molecule type" value="Genomic_DNA"/>
</dbReference>
<evidence type="ECO:0000313" key="2">
    <source>
        <dbReference type="Proteomes" id="UP000288805"/>
    </source>
</evidence>
<accession>A0A438D717</accession>
<evidence type="ECO:0000313" key="1">
    <source>
        <dbReference type="EMBL" id="RVW31227.1"/>
    </source>
</evidence>
<dbReference type="Proteomes" id="UP000288805">
    <property type="component" value="Unassembled WGS sequence"/>
</dbReference>
<dbReference type="AlphaFoldDB" id="A0A438D717"/>
<name>A0A438D717_VITVI</name>
<comment type="caution">
    <text evidence="1">The sequence shown here is derived from an EMBL/GenBank/DDBJ whole genome shotgun (WGS) entry which is preliminary data.</text>
</comment>
<organism evidence="1 2">
    <name type="scientific">Vitis vinifera</name>
    <name type="common">Grape</name>
    <dbReference type="NCBI Taxonomy" id="29760"/>
    <lineage>
        <taxon>Eukaryota</taxon>
        <taxon>Viridiplantae</taxon>
        <taxon>Streptophyta</taxon>
        <taxon>Embryophyta</taxon>
        <taxon>Tracheophyta</taxon>
        <taxon>Spermatophyta</taxon>
        <taxon>Magnoliopsida</taxon>
        <taxon>eudicotyledons</taxon>
        <taxon>Gunneridae</taxon>
        <taxon>Pentapetalae</taxon>
        <taxon>rosids</taxon>
        <taxon>Vitales</taxon>
        <taxon>Vitaceae</taxon>
        <taxon>Viteae</taxon>
        <taxon>Vitis</taxon>
    </lineage>
</organism>
<evidence type="ECO:0008006" key="3">
    <source>
        <dbReference type="Google" id="ProtNLM"/>
    </source>
</evidence>
<reference evidence="1 2" key="1">
    <citation type="journal article" date="2018" name="PLoS Genet.">
        <title>Population sequencing reveals clonal diversity and ancestral inbreeding in the grapevine cultivar Chardonnay.</title>
        <authorList>
            <person name="Roach M.J."/>
            <person name="Johnson D.L."/>
            <person name="Bohlmann J."/>
            <person name="van Vuuren H.J."/>
            <person name="Jones S.J."/>
            <person name="Pretorius I.S."/>
            <person name="Schmidt S.A."/>
            <person name="Borneman A.R."/>
        </authorList>
    </citation>
    <scope>NUCLEOTIDE SEQUENCE [LARGE SCALE GENOMIC DNA]</scope>
    <source>
        <strain evidence="2">cv. Chardonnay</strain>
        <tissue evidence="1">Leaf</tissue>
    </source>
</reference>
<gene>
    <name evidence="1" type="ORF">CK203_082863</name>
</gene>
<sequence length="197" mass="22814">MAFEKSKTWEFVDFSRGRKTVGCQWIFILKLGRRSVHGYPSRFEQVYGMNKACSLRKSLYGLKQSPQAWFDRFSKAVRNHGCTKAQVDHTLFDKMSLNESQPIKYFKVARLKKGTLVTQRKYTLDLLKETSFLGSKPANAPIEANHKIGYVKREVPIDKEGYQRLIKHLIYMSQTRFDIAYAVSVGANLCMNQMKNI</sequence>
<protein>
    <recommendedName>
        <fullName evidence="3">Retrovirus-related Pol polyprotein from transposon RE1</fullName>
    </recommendedName>
</protein>